<protein>
    <submittedName>
        <fullName evidence="7">ETC complex I subunit</fullName>
    </submittedName>
</protein>
<dbReference type="Gene3D" id="3.30.160.190">
    <property type="entry name" value="atu1810 like domain"/>
    <property type="match status" value="1"/>
</dbReference>
<dbReference type="Pfam" id="PF04800">
    <property type="entry name" value="NDUS4"/>
    <property type="match status" value="1"/>
</dbReference>
<evidence type="ECO:0000256" key="2">
    <source>
        <dbReference type="ARBA" id="ARBA00022448"/>
    </source>
</evidence>
<evidence type="ECO:0000256" key="4">
    <source>
        <dbReference type="ARBA" id="ARBA00022946"/>
    </source>
</evidence>
<evidence type="ECO:0000256" key="3">
    <source>
        <dbReference type="ARBA" id="ARBA00022660"/>
    </source>
</evidence>
<comment type="caution">
    <text evidence="7">The sequence shown here is derived from an EMBL/GenBank/DDBJ whole genome shotgun (WGS) entry which is preliminary data.</text>
</comment>
<gene>
    <name evidence="7" type="ORF">ACFQ14_04125</name>
</gene>
<reference evidence="8" key="1">
    <citation type="journal article" date="2019" name="Int. J. Syst. Evol. Microbiol.">
        <title>The Global Catalogue of Microorganisms (GCM) 10K type strain sequencing project: providing services to taxonomists for standard genome sequencing and annotation.</title>
        <authorList>
            <consortium name="The Broad Institute Genomics Platform"/>
            <consortium name="The Broad Institute Genome Sequencing Center for Infectious Disease"/>
            <person name="Wu L."/>
            <person name="Ma J."/>
        </authorList>
    </citation>
    <scope>NUCLEOTIDE SEQUENCE [LARGE SCALE GENOMIC DNA]</scope>
    <source>
        <strain evidence="8">CCUG 60023</strain>
    </source>
</reference>
<evidence type="ECO:0000256" key="1">
    <source>
        <dbReference type="ARBA" id="ARBA00004370"/>
    </source>
</evidence>
<name>A0ABW3FAV7_9HYPH</name>
<dbReference type="PANTHER" id="PTHR12219">
    <property type="entry name" value="NADH-UBIQUINONE OXIDOREDUCTASE"/>
    <property type="match status" value="1"/>
</dbReference>
<evidence type="ECO:0000313" key="7">
    <source>
        <dbReference type="EMBL" id="MFD0915587.1"/>
    </source>
</evidence>
<dbReference type="Proteomes" id="UP001597101">
    <property type="component" value="Unassembled WGS sequence"/>
</dbReference>
<accession>A0ABW3FAV7</accession>
<dbReference type="InterPro" id="IPR006885">
    <property type="entry name" value="NADH_UbQ_FeS_4_mit-like"/>
</dbReference>
<dbReference type="InterPro" id="IPR038532">
    <property type="entry name" value="NDUFS4-like_sf"/>
</dbReference>
<organism evidence="7 8">
    <name type="scientific">Pseudahrensia aquimaris</name>
    <dbReference type="NCBI Taxonomy" id="744461"/>
    <lineage>
        <taxon>Bacteria</taxon>
        <taxon>Pseudomonadati</taxon>
        <taxon>Pseudomonadota</taxon>
        <taxon>Alphaproteobacteria</taxon>
        <taxon>Hyphomicrobiales</taxon>
        <taxon>Ahrensiaceae</taxon>
        <taxon>Pseudahrensia</taxon>
    </lineage>
</organism>
<keyword evidence="5" id="KW-0249">Electron transport</keyword>
<dbReference type="RefSeq" id="WP_377211441.1">
    <property type="nucleotide sequence ID" value="NZ_JBHTJV010000003.1"/>
</dbReference>
<dbReference type="PANTHER" id="PTHR12219:SF8">
    <property type="entry name" value="NADH DEHYDROGENASE [UBIQUINONE] IRON-SULFUR PROTEIN 4, MITOCHONDRIAL"/>
    <property type="match status" value="1"/>
</dbReference>
<comment type="subcellular location">
    <subcellularLocation>
        <location evidence="1">Membrane</location>
    </subcellularLocation>
</comment>
<sequence>MRARIFRPAKTAMQSGKGKTHYWVLEYEPQSRKTIEPLMGYTSSSDPLAQVRMKFDTKEDAIAYAERNNIEYTVREPKEPRRRAVSYSDNFRHDRKVPWTH</sequence>
<proteinExistence type="predicted"/>
<keyword evidence="4" id="KW-0809">Transit peptide</keyword>
<dbReference type="EMBL" id="JBHTJV010000003">
    <property type="protein sequence ID" value="MFD0915587.1"/>
    <property type="molecule type" value="Genomic_DNA"/>
</dbReference>
<keyword evidence="2" id="KW-0813">Transport</keyword>
<keyword evidence="8" id="KW-1185">Reference proteome</keyword>
<evidence type="ECO:0000313" key="8">
    <source>
        <dbReference type="Proteomes" id="UP001597101"/>
    </source>
</evidence>
<evidence type="ECO:0000256" key="5">
    <source>
        <dbReference type="ARBA" id="ARBA00022982"/>
    </source>
</evidence>
<keyword evidence="3" id="KW-0679">Respiratory chain</keyword>
<evidence type="ECO:0000256" key="6">
    <source>
        <dbReference type="ARBA" id="ARBA00023136"/>
    </source>
</evidence>
<keyword evidence="6" id="KW-0472">Membrane</keyword>